<evidence type="ECO:0000256" key="3">
    <source>
        <dbReference type="ARBA" id="ARBA00009174"/>
    </source>
</evidence>
<dbReference type="SUPFAM" id="SSF54637">
    <property type="entry name" value="Thioesterase/thiol ester dehydrase-isomerase"/>
    <property type="match status" value="1"/>
</dbReference>
<evidence type="ECO:0000256" key="9">
    <source>
        <dbReference type="ARBA" id="ARBA00025049"/>
    </source>
</evidence>
<comment type="catalytic activity">
    <reaction evidence="1 10">
        <text>a (3R)-hydroxyacyl-[ACP] = a (2E)-enoyl-[ACP] + H2O</text>
        <dbReference type="Rhea" id="RHEA:13097"/>
        <dbReference type="Rhea" id="RHEA-COMP:9925"/>
        <dbReference type="Rhea" id="RHEA-COMP:9945"/>
        <dbReference type="ChEBI" id="CHEBI:15377"/>
        <dbReference type="ChEBI" id="CHEBI:78784"/>
        <dbReference type="ChEBI" id="CHEBI:78827"/>
        <dbReference type="EC" id="4.2.1.59"/>
    </reaction>
</comment>
<dbReference type="GO" id="GO:0006633">
    <property type="term" value="P:fatty acid biosynthetic process"/>
    <property type="evidence" value="ECO:0007669"/>
    <property type="project" value="UniProtKB-UniRule"/>
</dbReference>
<dbReference type="GO" id="GO:0009245">
    <property type="term" value="P:lipid A biosynthetic process"/>
    <property type="evidence" value="ECO:0007669"/>
    <property type="project" value="UniProtKB-UniRule"/>
</dbReference>
<dbReference type="PANTHER" id="PTHR30272">
    <property type="entry name" value="3-HYDROXYACYL-[ACYL-CARRIER-PROTEIN] DEHYDRATASE"/>
    <property type="match status" value="1"/>
</dbReference>
<organism evidence="11 12">
    <name type="scientific">Staphylococcus pettenkoferi</name>
    <dbReference type="NCBI Taxonomy" id="170573"/>
    <lineage>
        <taxon>Bacteria</taxon>
        <taxon>Bacillati</taxon>
        <taxon>Bacillota</taxon>
        <taxon>Bacilli</taxon>
        <taxon>Bacillales</taxon>
        <taxon>Staphylococcaceae</taxon>
        <taxon>Staphylococcus</taxon>
    </lineage>
</organism>
<dbReference type="EC" id="4.2.1.59" evidence="10"/>
<accession>A0A9Q4D457</accession>
<dbReference type="HAMAP" id="MF_00406">
    <property type="entry name" value="FabZ"/>
    <property type="match status" value="1"/>
</dbReference>
<proteinExistence type="inferred from homology"/>
<gene>
    <name evidence="10 11" type="primary">fabZ</name>
    <name evidence="11" type="ORF">NW112_01920</name>
</gene>
<evidence type="ECO:0000256" key="5">
    <source>
        <dbReference type="ARBA" id="ARBA00022516"/>
    </source>
</evidence>
<dbReference type="CDD" id="cd01288">
    <property type="entry name" value="FabZ"/>
    <property type="match status" value="1"/>
</dbReference>
<dbReference type="GO" id="GO:0005737">
    <property type="term" value="C:cytoplasm"/>
    <property type="evidence" value="ECO:0007669"/>
    <property type="project" value="UniProtKB-SubCell"/>
</dbReference>
<dbReference type="InterPro" id="IPR010084">
    <property type="entry name" value="FabZ"/>
</dbReference>
<dbReference type="InterPro" id="IPR013114">
    <property type="entry name" value="FabA_FabZ"/>
</dbReference>
<dbReference type="RefSeq" id="WP_268210431.1">
    <property type="nucleotide sequence ID" value="NZ_JANSKK010000014.1"/>
</dbReference>
<feature type="active site" evidence="10">
    <location>
        <position position="51"/>
    </location>
</feature>
<evidence type="ECO:0000256" key="10">
    <source>
        <dbReference type="HAMAP-Rule" id="MF_00406"/>
    </source>
</evidence>
<dbReference type="PANTHER" id="PTHR30272:SF1">
    <property type="entry name" value="3-HYDROXYACYL-[ACYL-CARRIER-PROTEIN] DEHYDRATASE"/>
    <property type="match status" value="1"/>
</dbReference>
<evidence type="ECO:0000256" key="8">
    <source>
        <dbReference type="ARBA" id="ARBA00023239"/>
    </source>
</evidence>
<evidence type="ECO:0000313" key="12">
    <source>
        <dbReference type="Proteomes" id="UP001081438"/>
    </source>
</evidence>
<reference evidence="11" key="1">
    <citation type="journal article" date="2022" name="Int. J. Mol. Sci.">
        <title>Phenotypic and genotypic virulence characterisation of Staphylococcus pettenkoferi strains isolated from human bloodstream and diabetic foot infections.</title>
        <authorList>
            <person name="Magnan C."/>
        </authorList>
    </citation>
    <scope>NUCLEOTIDE SEQUENCE</scope>
    <source>
        <strain evidence="11">NSP020P</strain>
    </source>
</reference>
<comment type="caution">
    <text evidence="11">The sequence shown here is derived from an EMBL/GenBank/DDBJ whole genome shotgun (WGS) entry which is preliminary data.</text>
</comment>
<dbReference type="EMBL" id="JANSKX010000006">
    <property type="protein sequence ID" value="MCY1593993.1"/>
    <property type="molecule type" value="Genomic_DNA"/>
</dbReference>
<dbReference type="GO" id="GO:0016020">
    <property type="term" value="C:membrane"/>
    <property type="evidence" value="ECO:0007669"/>
    <property type="project" value="GOC"/>
</dbReference>
<comment type="function">
    <text evidence="9 10">Involved in unsaturated fatty acids biosynthesis. Catalyzes the dehydration of short chain beta-hydroxyacyl-ACPs and long chain saturated and unsaturated beta-hydroxyacyl-ACPs.</text>
</comment>
<keyword evidence="4 10" id="KW-0963">Cytoplasm</keyword>
<keyword evidence="7 10" id="KW-0443">Lipid metabolism</keyword>
<protein>
    <recommendedName>
        <fullName evidence="10">3-hydroxyacyl-[acyl-carrier-protein] dehydratase FabZ</fullName>
        <ecNumber evidence="10">4.2.1.59</ecNumber>
    </recommendedName>
    <alternativeName>
        <fullName evidence="10">(3R)-hydroxymyristoyl-[acyl-carrier-protein] dehydratase</fullName>
        <shortName evidence="10">(3R)-hydroxymyristoyl-ACP dehydrase</shortName>
    </alternativeName>
    <alternativeName>
        <fullName evidence="10">Beta-hydroxyacyl-ACP dehydratase</fullName>
    </alternativeName>
</protein>
<dbReference type="Gene3D" id="3.10.129.10">
    <property type="entry name" value="Hotdog Thioesterase"/>
    <property type="match status" value="1"/>
</dbReference>
<sequence length="147" mass="16199">METIFDYNQIKDIIPHRQPFLLIDRVVEYEAGQRCVSIKQVSGNEPFFQGHFPEYAVMPGVLITEALAQTGAVALLNNEANKGKLALFAGIDKCRFKRQVTPGDTLRLEVEITKMKGPIGKGSAKATVDGELACSCELTFALQDPQQ</sequence>
<evidence type="ECO:0000256" key="1">
    <source>
        <dbReference type="ARBA" id="ARBA00001055"/>
    </source>
</evidence>
<keyword evidence="8 10" id="KW-0456">Lyase</keyword>
<comment type="subcellular location">
    <subcellularLocation>
        <location evidence="2 10">Cytoplasm</location>
    </subcellularLocation>
</comment>
<dbReference type="NCBIfam" id="TIGR01750">
    <property type="entry name" value="fabZ"/>
    <property type="match status" value="1"/>
</dbReference>
<dbReference type="Pfam" id="PF07977">
    <property type="entry name" value="FabA"/>
    <property type="match status" value="1"/>
</dbReference>
<evidence type="ECO:0000256" key="6">
    <source>
        <dbReference type="ARBA" id="ARBA00022556"/>
    </source>
</evidence>
<comment type="similarity">
    <text evidence="3 10">Belongs to the thioester dehydratase family. FabZ subfamily.</text>
</comment>
<evidence type="ECO:0000256" key="4">
    <source>
        <dbReference type="ARBA" id="ARBA00022490"/>
    </source>
</evidence>
<dbReference type="FunFam" id="3.10.129.10:FF:000001">
    <property type="entry name" value="3-hydroxyacyl-[acyl-carrier-protein] dehydratase FabZ"/>
    <property type="match status" value="1"/>
</dbReference>
<evidence type="ECO:0000256" key="2">
    <source>
        <dbReference type="ARBA" id="ARBA00004496"/>
    </source>
</evidence>
<keyword evidence="6 10" id="KW-0441">Lipid A biosynthesis</keyword>
<keyword evidence="5 10" id="KW-0444">Lipid biosynthesis</keyword>
<dbReference type="GO" id="GO:0019171">
    <property type="term" value="F:(3R)-hydroxyacyl-[acyl-carrier-protein] dehydratase activity"/>
    <property type="evidence" value="ECO:0007669"/>
    <property type="project" value="UniProtKB-EC"/>
</dbReference>
<evidence type="ECO:0000256" key="7">
    <source>
        <dbReference type="ARBA" id="ARBA00023098"/>
    </source>
</evidence>
<name>A0A9Q4D457_9STAP</name>
<evidence type="ECO:0000313" key="11">
    <source>
        <dbReference type="EMBL" id="MCY1593993.1"/>
    </source>
</evidence>
<dbReference type="Proteomes" id="UP001081438">
    <property type="component" value="Unassembled WGS sequence"/>
</dbReference>
<dbReference type="InterPro" id="IPR029069">
    <property type="entry name" value="HotDog_dom_sf"/>
</dbReference>
<dbReference type="AlphaFoldDB" id="A0A9Q4D457"/>
<dbReference type="NCBIfam" id="NF000582">
    <property type="entry name" value="PRK00006.1"/>
    <property type="match status" value="1"/>
</dbReference>